<dbReference type="GO" id="GO:0006952">
    <property type="term" value="P:defense response"/>
    <property type="evidence" value="ECO:0007669"/>
    <property type="project" value="UniProtKB-KW"/>
</dbReference>
<evidence type="ECO:0000256" key="13">
    <source>
        <dbReference type="ARBA" id="ARBA00023464"/>
    </source>
</evidence>
<comment type="subcellular location">
    <subcellularLocation>
        <location evidence="1">Nucleus</location>
    </subcellularLocation>
    <subcellularLocation>
        <location evidence="2">Vacuole membrane</location>
        <topology evidence="2">Peripheral membrane protein</topology>
    </subcellularLocation>
</comment>
<dbReference type="FunCoup" id="A0A3Q7GM65">
    <property type="interactions" value="3161"/>
</dbReference>
<evidence type="ECO:0000256" key="1">
    <source>
        <dbReference type="ARBA" id="ARBA00004123"/>
    </source>
</evidence>
<dbReference type="PRINTS" id="PR00367">
    <property type="entry name" value="ETHRSPELEMNT"/>
</dbReference>
<dbReference type="InterPro" id="IPR001471">
    <property type="entry name" value="AP2/ERF_dom"/>
</dbReference>
<dbReference type="InParanoid" id="A0A3Q7GM65"/>
<evidence type="ECO:0000256" key="5">
    <source>
        <dbReference type="ARBA" id="ARBA00022821"/>
    </source>
</evidence>
<evidence type="ECO:0000256" key="8">
    <source>
        <dbReference type="ARBA" id="ARBA00023136"/>
    </source>
</evidence>
<evidence type="ECO:0000313" key="18">
    <source>
        <dbReference type="Proteomes" id="UP000004994"/>
    </source>
</evidence>
<evidence type="ECO:0000256" key="7">
    <source>
        <dbReference type="ARBA" id="ARBA00023125"/>
    </source>
</evidence>
<dbReference type="Proteomes" id="UP000004994">
    <property type="component" value="Chromosome 3"/>
</dbReference>
<reference evidence="17" key="1">
    <citation type="journal article" date="2012" name="Nature">
        <title>The tomato genome sequence provides insights into fleshy fruit evolution.</title>
        <authorList>
            <consortium name="Tomato Genome Consortium"/>
        </authorList>
    </citation>
    <scope>NUCLEOTIDE SEQUENCE [LARGE SCALE GENOMIC DNA]</scope>
    <source>
        <strain evidence="17">cv. Heinz 1706</strain>
    </source>
</reference>
<feature type="region of interest" description="Disordered" evidence="14">
    <location>
        <begin position="630"/>
        <end position="649"/>
    </location>
</feature>
<feature type="domain" description="AP2/ERF" evidence="16">
    <location>
        <begin position="114"/>
        <end position="171"/>
    </location>
</feature>
<dbReference type="GO" id="GO:0003677">
    <property type="term" value="F:DNA binding"/>
    <property type="evidence" value="ECO:0007669"/>
    <property type="project" value="UniProtKB-KW"/>
</dbReference>
<keyword evidence="8" id="KW-0472">Membrane</keyword>
<dbReference type="GO" id="GO:0046856">
    <property type="term" value="P:phosphatidylinositol dephosphorylation"/>
    <property type="evidence" value="ECO:0000318"/>
    <property type="project" value="GO_Central"/>
</dbReference>
<keyword evidence="4" id="KW-0378">Hydrolase</keyword>
<dbReference type="PANTHER" id="PTHR45738">
    <property type="entry name" value="POLYPHOSPHOINOSITIDE PHOSPHATASE"/>
    <property type="match status" value="1"/>
</dbReference>
<reference evidence="17" key="2">
    <citation type="submission" date="2019-01" db="UniProtKB">
        <authorList>
            <consortium name="EnsemblPlants"/>
        </authorList>
    </citation>
    <scope>IDENTIFICATION</scope>
    <source>
        <strain evidence="17">cv. Heinz 1706</strain>
    </source>
</reference>
<evidence type="ECO:0000259" key="16">
    <source>
        <dbReference type="PROSITE" id="PS51032"/>
    </source>
</evidence>
<feature type="compositionally biased region" description="Acidic residues" evidence="14">
    <location>
        <begin position="1072"/>
        <end position="1082"/>
    </location>
</feature>
<feature type="region of interest" description="Disordered" evidence="14">
    <location>
        <begin position="84"/>
        <end position="118"/>
    </location>
</feature>
<proteinExistence type="predicted"/>
<keyword evidence="11" id="KW-0539">Nucleus</keyword>
<keyword evidence="18" id="KW-1185">Reference proteome</keyword>
<protein>
    <recommendedName>
        <fullName evidence="19">SAC domain-containing protein</fullName>
    </recommendedName>
</protein>
<dbReference type="PROSITE" id="PS50275">
    <property type="entry name" value="SAC"/>
    <property type="match status" value="1"/>
</dbReference>
<evidence type="ECO:0000256" key="10">
    <source>
        <dbReference type="ARBA" id="ARBA00023163"/>
    </source>
</evidence>
<dbReference type="GO" id="GO:0003700">
    <property type="term" value="F:DNA-binding transcription factor activity"/>
    <property type="evidence" value="ECO:0007669"/>
    <property type="project" value="InterPro"/>
</dbReference>
<keyword evidence="5" id="KW-0611">Plant defense</keyword>
<comment type="catalytic activity">
    <reaction evidence="12">
        <text>a 1,2-diacyl-sn-glycero-3-phospho-(1D-myo-inositol-3,5-bisphosphate) + H2O = a 1,2-diacyl-sn-glycero-3-phospho-(1D-myo-inositol-3-phosphate) + phosphate</text>
        <dbReference type="Rhea" id="RHEA:32955"/>
        <dbReference type="ChEBI" id="CHEBI:15377"/>
        <dbReference type="ChEBI" id="CHEBI:43474"/>
        <dbReference type="ChEBI" id="CHEBI:57923"/>
        <dbReference type="ChEBI" id="CHEBI:58088"/>
    </reaction>
</comment>
<dbReference type="PaxDb" id="4081-Solyc03g123520.2.1"/>
<dbReference type="GO" id="GO:0005634">
    <property type="term" value="C:nucleus"/>
    <property type="evidence" value="ECO:0007669"/>
    <property type="project" value="UniProtKB-SubCell"/>
</dbReference>
<evidence type="ECO:0000256" key="9">
    <source>
        <dbReference type="ARBA" id="ARBA00023159"/>
    </source>
</evidence>
<dbReference type="InterPro" id="IPR036955">
    <property type="entry name" value="AP2/ERF_dom_sf"/>
</dbReference>
<evidence type="ECO:0000256" key="2">
    <source>
        <dbReference type="ARBA" id="ARBA00004148"/>
    </source>
</evidence>
<keyword evidence="7" id="KW-0238">DNA-binding</keyword>
<evidence type="ECO:0000256" key="11">
    <source>
        <dbReference type="ARBA" id="ARBA00023242"/>
    </source>
</evidence>
<accession>A0A3Q7GM65</accession>
<feature type="region of interest" description="Disordered" evidence="14">
    <location>
        <begin position="1270"/>
        <end position="1310"/>
    </location>
</feature>
<dbReference type="CDD" id="cd00018">
    <property type="entry name" value="AP2"/>
    <property type="match status" value="1"/>
</dbReference>
<dbReference type="Gene3D" id="3.30.730.10">
    <property type="entry name" value="AP2/ERF domain"/>
    <property type="match status" value="1"/>
</dbReference>
<dbReference type="PROSITE" id="PS51032">
    <property type="entry name" value="AP2_ERF"/>
    <property type="match status" value="1"/>
</dbReference>
<evidence type="ECO:0000256" key="4">
    <source>
        <dbReference type="ARBA" id="ARBA00022801"/>
    </source>
</evidence>
<keyword evidence="6" id="KW-0805">Transcription regulation</keyword>
<keyword evidence="9" id="KW-0010">Activator</keyword>
<dbReference type="GO" id="GO:0043813">
    <property type="term" value="F:phosphatidylinositol-3,5-bisphosphate 5-phosphatase activity"/>
    <property type="evidence" value="ECO:0000318"/>
    <property type="project" value="GO_Central"/>
</dbReference>
<dbReference type="Gramene" id="Solyc03g123520.3.1">
    <property type="protein sequence ID" value="Solyc03g123520.3.1"/>
    <property type="gene ID" value="Solyc03g123520.3"/>
</dbReference>
<evidence type="ECO:0000256" key="12">
    <source>
        <dbReference type="ARBA" id="ARBA00023337"/>
    </source>
</evidence>
<feature type="region of interest" description="Disordered" evidence="14">
    <location>
        <begin position="1072"/>
        <end position="1094"/>
    </location>
</feature>
<dbReference type="PANTHER" id="PTHR45738:SF3">
    <property type="entry name" value="OS03G0182400 PROTEIN"/>
    <property type="match status" value="1"/>
</dbReference>
<sequence>MANLLQSPITDPSRTSRRLTAEFLWGRFDLGKKQKNPNNYHSKAKHLRSEVVDDFEADFQDFKELSDDEDVQVDVKPFAFSASKHSTGSKSLKTVDSDKDAAADKSSKRKRKNQYRGIRQRPWGKWAAEIRDPRKGVRVWLGTFNTAEEAAKAYDIEARRIRGKKAKVNFPDEAPAPASRHTVKVNPQKVLPEESLYSLQSDSAIMNSVEDDHYDSFGFFEEKPMTKQYGYENGSSASADTGFGSFVPSAGGDIYFNSDVGSNSFECSDFGWGEPCSRTPEISSVLSAAIECNEAQFVEDANSQKKLKSCTNNPVADDGNTVTMVPEELPAFEPQMNFFHLPYMEGNWDASGGNFLNTSATQNGGENAMDLWSFDDVPSLMGGSDPLFSSVIGVTLLAQNPNKVGIRYKPTRFHVFNGGVVIGMVQVPAFYQPPHSNNLTLETRAIFYCVNVTKILSNISLQQNSSTKSVTLASILGDVKAQVQLFNVNLPKVKLAVECAINIDQNYIKLSNQMVYSLEARKSNKPISNDEEQHYINGAKFASSGTGSLLQTFQGAVIDLKTQLNEVKILLRNKFGFSKSDKILSIEQLPQKLCRRYTRREDCGTGIYSCGGKRAVKQFESELPVQRFGIGDMGSESHQQSENNEQEDSTPLYLQKFRLYETTSNFYMVGRDKTRTYWKVLKIDRLEPTELIMYEDSATYSEIECIDLLKRIHEGNKSTGGLKFVSTCYGIVGFVKFLGPYHMLVITKRRKIGVIRGHAVYAITKSEMFPIPNSTVLSNMPYSKNENRYKKLLRTVDLTRDFFFSYSYHIMISLQKNLSNRQSGLTLYDTMFVWNEFLTRGIRHQLKNTLWTVALVYGFFKQVTLPLSGRNFILTLIARRSRHYAGTRYLKRGVNEKGRVANDVETEQIVLEDVPAGCPLQISAVVQNRGSIPLFWSQETSRLNIKPDIILSRKDLNFEATKRHFENLVKRYGNPIIILNLIKTREKRPRETILRAAFANAIEFINKDLSEENHLRFLHWDLNKHSRSKATNVLTLLGKVAANALELTGFLHCQLIPASKTGKLLKLSPIDNTEDQAGEDPCEERTEPNSPSGDYHVNLSTLQRGVLRTNCIDCLDRTNVAQYAYGLVALGHQLHALGFIDVESIDLDSPLADNLMKLYEEMGDILALQYGGSAAHNKIFSERRGQWRAATQSQELFRTLQRYYSNAYMDAEKQDAINVFLGHFRPQEGKPALWELDSDQHYSVGGHASSLAMESSRSFIKRSLSEGNLICGSNSPVKETDTEQTDDSDQPLPESAKGGSKGLSESTPEISTCETDISFARYTPSMSGRQLFLDMQLEQRLGSGSVRLHDRVDSIDFSNFLDVEWLSSSGNSCEDEAFERSAIIGSPCCVLSSDCVTVEFKAETSSSVIESSSLKRQEQTSKDINFDAKGSSKHIAEFSEKFVHWVNNGDMLFP</sequence>
<evidence type="ECO:0000313" key="17">
    <source>
        <dbReference type="EnsemblPlants" id="Solyc03g123520.3.1"/>
    </source>
</evidence>
<feature type="compositionally biased region" description="Basic and acidic residues" evidence="14">
    <location>
        <begin position="93"/>
        <end position="106"/>
    </location>
</feature>
<dbReference type="Pfam" id="PF02383">
    <property type="entry name" value="Syja_N"/>
    <property type="match status" value="1"/>
</dbReference>
<dbReference type="EnsemblPlants" id="Solyc03g123520.3.1">
    <property type="protein sequence ID" value="Solyc03g123520.3.1"/>
    <property type="gene ID" value="Solyc03g123520.3"/>
</dbReference>
<dbReference type="GO" id="GO:0005774">
    <property type="term" value="C:vacuolar membrane"/>
    <property type="evidence" value="ECO:0007669"/>
    <property type="project" value="UniProtKB-SubCell"/>
</dbReference>
<evidence type="ECO:0000256" key="6">
    <source>
        <dbReference type="ARBA" id="ARBA00023015"/>
    </source>
</evidence>
<dbReference type="SUPFAM" id="SSF54171">
    <property type="entry name" value="DNA-binding domain"/>
    <property type="match status" value="1"/>
</dbReference>
<dbReference type="InterPro" id="IPR016177">
    <property type="entry name" value="DNA-bd_dom_sf"/>
</dbReference>
<evidence type="ECO:0000259" key="15">
    <source>
        <dbReference type="PROSITE" id="PS50275"/>
    </source>
</evidence>
<dbReference type="SMART" id="SM00380">
    <property type="entry name" value="AP2"/>
    <property type="match status" value="1"/>
</dbReference>
<name>A0A3Q7GM65_SOLLC</name>
<comment type="subunit">
    <text evidence="13">Component of the PI(3,5)P2 regulatory complex at least composed of ATG18, SAC/FIG4, FAB1 and VAC14.</text>
</comment>
<keyword evidence="3" id="KW-0926">Vacuole</keyword>
<evidence type="ECO:0000256" key="14">
    <source>
        <dbReference type="SAM" id="MobiDB-lite"/>
    </source>
</evidence>
<dbReference type="Pfam" id="PF00847">
    <property type="entry name" value="AP2"/>
    <property type="match status" value="1"/>
</dbReference>
<evidence type="ECO:0008006" key="19">
    <source>
        <dbReference type="Google" id="ProtNLM"/>
    </source>
</evidence>
<keyword evidence="10" id="KW-0804">Transcription</keyword>
<dbReference type="InterPro" id="IPR043573">
    <property type="entry name" value="Fig4-like"/>
</dbReference>
<organism evidence="17">
    <name type="scientific">Solanum lycopersicum</name>
    <name type="common">Tomato</name>
    <name type="synonym">Lycopersicon esculentum</name>
    <dbReference type="NCBI Taxonomy" id="4081"/>
    <lineage>
        <taxon>Eukaryota</taxon>
        <taxon>Viridiplantae</taxon>
        <taxon>Streptophyta</taxon>
        <taxon>Embryophyta</taxon>
        <taxon>Tracheophyta</taxon>
        <taxon>Spermatophyta</taxon>
        <taxon>Magnoliopsida</taxon>
        <taxon>eudicotyledons</taxon>
        <taxon>Gunneridae</taxon>
        <taxon>Pentapetalae</taxon>
        <taxon>asterids</taxon>
        <taxon>lamiids</taxon>
        <taxon>Solanales</taxon>
        <taxon>Solanaceae</taxon>
        <taxon>Solanoideae</taxon>
        <taxon>Solaneae</taxon>
        <taxon>Solanum</taxon>
        <taxon>Solanum subgen. Lycopersicon</taxon>
    </lineage>
</organism>
<evidence type="ECO:0000256" key="3">
    <source>
        <dbReference type="ARBA" id="ARBA00022554"/>
    </source>
</evidence>
<feature type="domain" description="SAC" evidence="15">
    <location>
        <begin position="793"/>
        <end position="1172"/>
    </location>
</feature>
<dbReference type="FunFam" id="3.30.730.10:FF:000001">
    <property type="entry name" value="Ethylene-responsive transcription factor 2"/>
    <property type="match status" value="1"/>
</dbReference>
<dbReference type="InterPro" id="IPR002013">
    <property type="entry name" value="SAC_dom"/>
</dbReference>